<dbReference type="GO" id="GO:0003676">
    <property type="term" value="F:nucleic acid binding"/>
    <property type="evidence" value="ECO:0007669"/>
    <property type="project" value="InterPro"/>
</dbReference>
<evidence type="ECO:0000313" key="3">
    <source>
        <dbReference type="Proteomes" id="UP000028782"/>
    </source>
</evidence>
<dbReference type="SUPFAM" id="SSF53098">
    <property type="entry name" value="Ribonuclease H-like"/>
    <property type="match status" value="1"/>
</dbReference>
<dbReference type="GO" id="GO:0004523">
    <property type="term" value="F:RNA-DNA hybrid ribonuclease activity"/>
    <property type="evidence" value="ECO:0007669"/>
    <property type="project" value="InterPro"/>
</dbReference>
<evidence type="ECO:0000313" key="2">
    <source>
        <dbReference type="EMBL" id="AIJ45001.1"/>
    </source>
</evidence>
<dbReference type="Proteomes" id="UP000028782">
    <property type="component" value="Chromosome"/>
</dbReference>
<dbReference type="CDD" id="cd09279">
    <property type="entry name" value="RNase_HI_like"/>
    <property type="match status" value="1"/>
</dbReference>
<dbReference type="Pfam" id="PF13456">
    <property type="entry name" value="RVT_3"/>
    <property type="match status" value="1"/>
</dbReference>
<dbReference type="KEGG" id="ctes:O987_04170"/>
<dbReference type="AlphaFoldDB" id="A0A076PJX8"/>
<protein>
    <submittedName>
        <fullName evidence="2">Ribonuclease H</fullName>
    </submittedName>
</protein>
<dbReference type="InterPro" id="IPR036397">
    <property type="entry name" value="RNaseH_sf"/>
</dbReference>
<dbReference type="HOGENOM" id="CLU_095977_0_3_4"/>
<dbReference type="InterPro" id="IPR012337">
    <property type="entry name" value="RNaseH-like_sf"/>
</dbReference>
<dbReference type="PANTHER" id="PTHR47723:SF19">
    <property type="entry name" value="POLYNUCLEOTIDYL TRANSFERASE, RIBONUCLEASE H-LIKE SUPERFAMILY PROTEIN"/>
    <property type="match status" value="1"/>
</dbReference>
<dbReference type="EMBL" id="CP006704">
    <property type="protein sequence ID" value="AIJ45001.1"/>
    <property type="molecule type" value="Genomic_DNA"/>
</dbReference>
<organism evidence="2 3">
    <name type="scientific">Comamonas testosteroni TK102</name>
    <dbReference type="NCBI Taxonomy" id="1392005"/>
    <lineage>
        <taxon>Bacteria</taxon>
        <taxon>Pseudomonadati</taxon>
        <taxon>Pseudomonadota</taxon>
        <taxon>Betaproteobacteria</taxon>
        <taxon>Burkholderiales</taxon>
        <taxon>Comamonadaceae</taxon>
        <taxon>Comamonas</taxon>
    </lineage>
</organism>
<dbReference type="PROSITE" id="PS50879">
    <property type="entry name" value="RNASE_H_1"/>
    <property type="match status" value="1"/>
</dbReference>
<gene>
    <name evidence="2" type="ORF">O987_04170</name>
</gene>
<name>A0A076PJX8_COMTE</name>
<dbReference type="InterPro" id="IPR002156">
    <property type="entry name" value="RNaseH_domain"/>
</dbReference>
<reference evidence="2 3" key="1">
    <citation type="journal article" date="2014" name="Genome Announc.">
        <title>Complete Genome Sequence of Polychlorinated Biphenyl Degrader Comamonas testosteroni TK102 (NBRC 109938).</title>
        <authorList>
            <person name="Fukuda K."/>
            <person name="Hosoyama A."/>
            <person name="Tsuchikane K."/>
            <person name="Ohji S."/>
            <person name="Yamazoe A."/>
            <person name="Fujita N."/>
            <person name="Shintani M."/>
            <person name="Kimbara K."/>
        </authorList>
    </citation>
    <scope>NUCLEOTIDE SEQUENCE [LARGE SCALE GENOMIC DNA]</scope>
    <source>
        <strain evidence="2">TK102</strain>
    </source>
</reference>
<dbReference type="RefSeq" id="WP_043370930.1">
    <property type="nucleotide sequence ID" value="NZ_CP006704.1"/>
</dbReference>
<dbReference type="PANTHER" id="PTHR47723">
    <property type="entry name" value="OS05G0353850 PROTEIN"/>
    <property type="match status" value="1"/>
</dbReference>
<dbReference type="Gene3D" id="3.30.420.10">
    <property type="entry name" value="Ribonuclease H-like superfamily/Ribonuclease H"/>
    <property type="match status" value="1"/>
</dbReference>
<dbReference type="InterPro" id="IPR053151">
    <property type="entry name" value="RNase_H-like"/>
</dbReference>
<sequence>MAFFMPPPRPVPPYHCCIHIDGSALPNPGPMSLGVLLQLPDGSRHTLSQNLHRSGCNNEAELRALMAALKLARDLGARSLTVRTDSQVLLEQLGPPTAKPARPIARLATLFEAARAQMQDFEELVLQWVPRHRNTEADALARMAHSAAALQS</sequence>
<feature type="domain" description="RNase H type-1" evidence="1">
    <location>
        <begin position="12"/>
        <end position="150"/>
    </location>
</feature>
<proteinExistence type="predicted"/>
<evidence type="ECO:0000259" key="1">
    <source>
        <dbReference type="PROSITE" id="PS50879"/>
    </source>
</evidence>
<accession>A0A076PJX8</accession>